<dbReference type="AlphaFoldDB" id="J0EYD1"/>
<sequence>MAIRFDHNNNSEEWQMFFEKINNGSPFGVIKEVFFYDHSPNNPNNSPQLKQFLGYKCHFIGFVEIFIEPNEILFFIYMKTSQA</sequence>
<evidence type="ECO:0000313" key="1">
    <source>
        <dbReference type="EMBL" id="EJC04399.1"/>
    </source>
</evidence>
<reference evidence="1 2" key="1">
    <citation type="journal article" date="2013" name="Pathog. Dis.">
        <title>Genome sequences of 65 Helicobacter pylori strains isolated from asymptomatic individuals and patients with gastric cancer, peptic ulcer disease, or gastritis.</title>
        <authorList>
            <person name="Blanchard T.G."/>
            <person name="Czinn S.J."/>
            <person name="Correa P."/>
            <person name="Nakazawa T."/>
            <person name="Keelan M."/>
            <person name="Morningstar L."/>
            <person name="Santana-Cruz I."/>
            <person name="Maroo A."/>
            <person name="McCracken C."/>
            <person name="Shefchek K."/>
            <person name="Daugherty S."/>
            <person name="Song Y."/>
            <person name="Fraser C.M."/>
            <person name="Fricke W.F."/>
        </authorList>
    </citation>
    <scope>NUCLEOTIDE SEQUENCE [LARGE SCALE GENOMIC DNA]</scope>
    <source>
        <strain evidence="1 2">Hp P-4</strain>
    </source>
</reference>
<dbReference type="PATRIC" id="fig|992075.3.peg.861"/>
<proteinExistence type="predicted"/>
<name>J0EYD1_HELPX</name>
<dbReference type="EMBL" id="AKPL01000001">
    <property type="protein sequence ID" value="EJC04399.1"/>
    <property type="molecule type" value="Genomic_DNA"/>
</dbReference>
<protein>
    <submittedName>
        <fullName evidence="1">Uncharacterized protein</fullName>
    </submittedName>
</protein>
<organism evidence="1 2">
    <name type="scientific">Helicobacter pylori Hp P-4</name>
    <dbReference type="NCBI Taxonomy" id="992075"/>
    <lineage>
        <taxon>Bacteria</taxon>
        <taxon>Pseudomonadati</taxon>
        <taxon>Campylobacterota</taxon>
        <taxon>Epsilonproteobacteria</taxon>
        <taxon>Campylobacterales</taxon>
        <taxon>Helicobacteraceae</taxon>
        <taxon>Helicobacter</taxon>
    </lineage>
</organism>
<accession>J0EYD1</accession>
<evidence type="ECO:0000313" key="2">
    <source>
        <dbReference type="Proteomes" id="UP000004561"/>
    </source>
</evidence>
<dbReference type="Proteomes" id="UP000004561">
    <property type="component" value="Unassembled WGS sequence"/>
</dbReference>
<gene>
    <name evidence="1" type="ORF">HPHPP4_0876</name>
</gene>
<comment type="caution">
    <text evidence="1">The sequence shown here is derived from an EMBL/GenBank/DDBJ whole genome shotgun (WGS) entry which is preliminary data.</text>
</comment>